<dbReference type="PROSITE" id="PS51392">
    <property type="entry name" value="KEN"/>
    <property type="match status" value="1"/>
</dbReference>
<keyword evidence="9" id="KW-0812">Transmembrane</keyword>
<dbReference type="SMART" id="SM00220">
    <property type="entry name" value="S_TKc"/>
    <property type="match status" value="1"/>
</dbReference>
<protein>
    <recommendedName>
        <fullName evidence="1">non-specific serine/threonine protein kinase</fullName>
        <ecNumber evidence="1">2.7.11.1</ecNumber>
    </recommendedName>
</protein>
<organism evidence="13 14">
    <name type="scientific">Polypedilum vanderplanki</name>
    <name type="common">Sleeping chironomid midge</name>
    <dbReference type="NCBI Taxonomy" id="319348"/>
    <lineage>
        <taxon>Eukaryota</taxon>
        <taxon>Metazoa</taxon>
        <taxon>Ecdysozoa</taxon>
        <taxon>Arthropoda</taxon>
        <taxon>Hexapoda</taxon>
        <taxon>Insecta</taxon>
        <taxon>Pterygota</taxon>
        <taxon>Neoptera</taxon>
        <taxon>Endopterygota</taxon>
        <taxon>Diptera</taxon>
        <taxon>Nematocera</taxon>
        <taxon>Chironomoidea</taxon>
        <taxon>Chironomidae</taxon>
        <taxon>Chironominae</taxon>
        <taxon>Polypedilum</taxon>
        <taxon>Polypedilum</taxon>
    </lineage>
</organism>
<dbReference type="InterPro" id="IPR038357">
    <property type="entry name" value="KEN_sf"/>
</dbReference>
<dbReference type="PROSITE" id="PS50011">
    <property type="entry name" value="PROTEIN_KINASE_DOM"/>
    <property type="match status" value="1"/>
</dbReference>
<keyword evidence="3" id="KW-0808">Transferase</keyword>
<feature type="chain" id="PRO_5039916238" description="non-specific serine/threonine protein kinase" evidence="10">
    <location>
        <begin position="23"/>
        <end position="903"/>
    </location>
</feature>
<keyword evidence="9" id="KW-0472">Membrane</keyword>
<feature type="signal peptide" evidence="10">
    <location>
        <begin position="1"/>
        <end position="22"/>
    </location>
</feature>
<keyword evidence="6" id="KW-0418">Kinase</keyword>
<dbReference type="Pfam" id="PF06479">
    <property type="entry name" value="Ribonuc_2-5A"/>
    <property type="match status" value="1"/>
</dbReference>
<evidence type="ECO:0000256" key="3">
    <source>
        <dbReference type="ARBA" id="ARBA00022679"/>
    </source>
</evidence>
<dbReference type="FunFam" id="3.30.200.20:FF:000077">
    <property type="entry name" value="Putative Serine/threonine-protein kinase/endoribonuclease IRE1"/>
    <property type="match status" value="1"/>
</dbReference>
<evidence type="ECO:0000313" key="13">
    <source>
        <dbReference type="EMBL" id="KAG5668499.1"/>
    </source>
</evidence>
<dbReference type="GO" id="GO:1990604">
    <property type="term" value="C:IRE1-TRAF2-ASK1 complex"/>
    <property type="evidence" value="ECO:0007669"/>
    <property type="project" value="TreeGrafter"/>
</dbReference>
<gene>
    <name evidence="13" type="ORF">PVAND_016438</name>
</gene>
<dbReference type="GO" id="GO:0051082">
    <property type="term" value="F:unfolded protein binding"/>
    <property type="evidence" value="ECO:0007669"/>
    <property type="project" value="TreeGrafter"/>
</dbReference>
<feature type="region of interest" description="Disordered" evidence="8">
    <location>
        <begin position="861"/>
        <end position="903"/>
    </location>
</feature>
<dbReference type="EMBL" id="JADBJN010000004">
    <property type="protein sequence ID" value="KAG5668499.1"/>
    <property type="molecule type" value="Genomic_DNA"/>
</dbReference>
<keyword evidence="9" id="KW-1133">Transmembrane helix</keyword>
<evidence type="ECO:0000259" key="12">
    <source>
        <dbReference type="PROSITE" id="PS51392"/>
    </source>
</evidence>
<evidence type="ECO:0000256" key="4">
    <source>
        <dbReference type="ARBA" id="ARBA00022729"/>
    </source>
</evidence>
<dbReference type="InterPro" id="IPR010513">
    <property type="entry name" value="KEN_dom"/>
</dbReference>
<evidence type="ECO:0000256" key="8">
    <source>
        <dbReference type="SAM" id="MobiDB-lite"/>
    </source>
</evidence>
<feature type="compositionally biased region" description="Low complexity" evidence="8">
    <location>
        <begin position="862"/>
        <end position="888"/>
    </location>
</feature>
<dbReference type="InterPro" id="IPR000719">
    <property type="entry name" value="Prot_kinase_dom"/>
</dbReference>
<feature type="domain" description="Protein kinase" evidence="11">
    <location>
        <begin position="435"/>
        <end position="695"/>
    </location>
</feature>
<feature type="transmembrane region" description="Helical" evidence="9">
    <location>
        <begin position="374"/>
        <end position="396"/>
    </location>
</feature>
<dbReference type="SMART" id="SM00580">
    <property type="entry name" value="PUG"/>
    <property type="match status" value="1"/>
</dbReference>
<dbReference type="GO" id="GO:0005524">
    <property type="term" value="F:ATP binding"/>
    <property type="evidence" value="ECO:0007669"/>
    <property type="project" value="UniProtKB-KW"/>
</dbReference>
<dbReference type="GO" id="GO:0036498">
    <property type="term" value="P:IRE1-mediated unfolded protein response"/>
    <property type="evidence" value="ECO:0007669"/>
    <property type="project" value="TreeGrafter"/>
</dbReference>
<comment type="caution">
    <text evidence="13">The sequence shown here is derived from an EMBL/GenBank/DDBJ whole genome shotgun (WGS) entry which is preliminary data.</text>
</comment>
<dbReference type="Gene3D" id="1.20.1440.180">
    <property type="entry name" value="KEN domain"/>
    <property type="match status" value="1"/>
</dbReference>
<dbReference type="SUPFAM" id="SSF56112">
    <property type="entry name" value="Protein kinase-like (PK-like)"/>
    <property type="match status" value="1"/>
</dbReference>
<keyword evidence="5" id="KW-0547">Nucleotide-binding</keyword>
<sequence length="903" mass="104029">MKINFKFLIFIFIFQWINLGKTDDDLRKIARSDEPLMVLVTLSGSMIGICPQTATQRWIKQHDPIVKTNGNENLNFSTILLPDPVTGKLYNMKTSDKDKYELSQMDFTIPDLVLKTPFISKDKILYTGRKLDSWFMINSLTGECKTVMDFDDNKDKKTTDLIPFPTIHDVYIGKTQYDVCMTNMYPDNKTREIWNVSMYQYNAFEMNKEIYDKYEFNHIVSSSSGKILTLFKTTGKIFWHKTDLNSPVVALFMMGRNGFLNIPFTTVDDSVFEKLLEPVDYDKLKDIQLLETIFIGENKSAGSNSFYALPTLSDNTTFIIRDKVINFLKDPSSIIGHYLLPSSNSAETNSKLITDESQSNKSTELKNENKNEKIAVILALVVILISLVITFGIIVIKRKLKNETKKNNVSESDEQIVVDSKIDEDGRTVISKIKFHRNDLIGRGSEGTSVFKGTFEGREVAVKRLLTSNFSLAEREVKILQKSDANENIIRYFCTEFDREFCYIAIELCACSLYDFTVNEDFQYLKDLIKPKEVLYQATKGLSYLHQLGIIHRDIKPQNILISKPDGRKNIKVMISDFGLCKKFSKGEISVTNRIGIAGTEGWIAPEILMNEKSSKIADIFSLGCVFYFTLTNGQHPFGDSLTRTSNILANNFNLSHLNDSNYEEIFAAELISDMINVNTKIRPVADAIIRHPLFWSEGKMLDFLHSVSDKVEKLNTTEDPLWSLERNAKMIVREDWKKIIDEEILNDLGKQRTYHGISVRDLLRAIRNKRNHYMELTEEVKNILGSIPVDYLNYWLSKFPHLAPHAYHVMSSNQKDSTFSRFYVRYHLFTKPSYISDTNLDNHELVELQAKCRAENANSKFNNNQNFQNHGSPNGRKFYNNNNWNKNKNSKRGFYNFKNNET</sequence>
<dbReference type="GO" id="GO:0004674">
    <property type="term" value="F:protein serine/threonine kinase activity"/>
    <property type="evidence" value="ECO:0007669"/>
    <property type="project" value="UniProtKB-KW"/>
</dbReference>
<dbReference type="GO" id="GO:0006397">
    <property type="term" value="P:mRNA processing"/>
    <property type="evidence" value="ECO:0007669"/>
    <property type="project" value="InterPro"/>
</dbReference>
<feature type="domain" description="KEN" evidence="12">
    <location>
        <begin position="698"/>
        <end position="826"/>
    </location>
</feature>
<dbReference type="Gene3D" id="3.30.200.20">
    <property type="entry name" value="Phosphorylase Kinase, domain 1"/>
    <property type="match status" value="1"/>
</dbReference>
<dbReference type="GO" id="GO:0004521">
    <property type="term" value="F:RNA endonuclease activity"/>
    <property type="evidence" value="ECO:0007669"/>
    <property type="project" value="InterPro"/>
</dbReference>
<proteinExistence type="predicted"/>
<dbReference type="Pfam" id="PF00069">
    <property type="entry name" value="Pkinase"/>
    <property type="match status" value="1"/>
</dbReference>
<keyword evidence="7" id="KW-0067">ATP-binding</keyword>
<name>A0A9J6BG76_POLVA</name>
<dbReference type="Gene3D" id="1.10.510.10">
    <property type="entry name" value="Transferase(Phosphotransferase) domain 1"/>
    <property type="match status" value="1"/>
</dbReference>
<evidence type="ECO:0000256" key="6">
    <source>
        <dbReference type="ARBA" id="ARBA00022777"/>
    </source>
</evidence>
<evidence type="ECO:0000256" key="2">
    <source>
        <dbReference type="ARBA" id="ARBA00022527"/>
    </source>
</evidence>
<dbReference type="EC" id="2.7.11.1" evidence="1"/>
<dbReference type="PROSITE" id="PS00108">
    <property type="entry name" value="PROTEIN_KINASE_ST"/>
    <property type="match status" value="1"/>
</dbReference>
<evidence type="ECO:0000256" key="9">
    <source>
        <dbReference type="SAM" id="Phobius"/>
    </source>
</evidence>
<keyword evidence="4 10" id="KW-0732">Signal</keyword>
<keyword evidence="14" id="KW-1185">Reference proteome</keyword>
<dbReference type="InterPro" id="IPR045133">
    <property type="entry name" value="IRE1/2-like"/>
</dbReference>
<evidence type="ECO:0000313" key="14">
    <source>
        <dbReference type="Proteomes" id="UP001107558"/>
    </source>
</evidence>
<dbReference type="GO" id="GO:0070059">
    <property type="term" value="P:intrinsic apoptotic signaling pathway in response to endoplasmic reticulum stress"/>
    <property type="evidence" value="ECO:0007669"/>
    <property type="project" value="TreeGrafter"/>
</dbReference>
<evidence type="ECO:0000256" key="7">
    <source>
        <dbReference type="ARBA" id="ARBA00022840"/>
    </source>
</evidence>
<evidence type="ECO:0000256" key="10">
    <source>
        <dbReference type="SAM" id="SignalP"/>
    </source>
</evidence>
<dbReference type="InterPro" id="IPR011009">
    <property type="entry name" value="Kinase-like_dom_sf"/>
</dbReference>
<accession>A0A9J6BG76</accession>
<keyword evidence="2" id="KW-0723">Serine/threonine-protein kinase</keyword>
<dbReference type="AlphaFoldDB" id="A0A9J6BG76"/>
<dbReference type="PANTHER" id="PTHR13954:SF6">
    <property type="entry name" value="NON-SPECIFIC SERINE_THREONINE PROTEIN KINASE"/>
    <property type="match status" value="1"/>
</dbReference>
<evidence type="ECO:0000259" key="11">
    <source>
        <dbReference type="PROSITE" id="PS50011"/>
    </source>
</evidence>
<dbReference type="InterPro" id="IPR008271">
    <property type="entry name" value="Ser/Thr_kinase_AS"/>
</dbReference>
<evidence type="ECO:0000256" key="1">
    <source>
        <dbReference type="ARBA" id="ARBA00012513"/>
    </source>
</evidence>
<dbReference type="OrthoDB" id="6764129at2759"/>
<dbReference type="PANTHER" id="PTHR13954">
    <property type="entry name" value="IRE1-RELATED"/>
    <property type="match status" value="1"/>
</dbReference>
<reference evidence="13" key="1">
    <citation type="submission" date="2021-03" db="EMBL/GenBank/DDBJ databases">
        <title>Chromosome level genome of the anhydrobiotic midge Polypedilum vanderplanki.</title>
        <authorList>
            <person name="Yoshida Y."/>
            <person name="Kikawada T."/>
            <person name="Gusev O."/>
        </authorList>
    </citation>
    <scope>NUCLEOTIDE SEQUENCE</scope>
    <source>
        <strain evidence="13">NIAS01</strain>
        <tissue evidence="13">Whole body or cell culture</tissue>
    </source>
</reference>
<dbReference type="Proteomes" id="UP001107558">
    <property type="component" value="Chromosome 4"/>
</dbReference>
<evidence type="ECO:0000256" key="5">
    <source>
        <dbReference type="ARBA" id="ARBA00022741"/>
    </source>
</evidence>